<feature type="domain" description="NusG-like N-terminal" evidence="7">
    <location>
        <begin position="108"/>
        <end position="238"/>
    </location>
</feature>
<dbReference type="InterPro" id="IPR006645">
    <property type="entry name" value="NGN-like_dom"/>
</dbReference>
<dbReference type="Gene3D" id="2.30.30.30">
    <property type="match status" value="1"/>
</dbReference>
<evidence type="ECO:0000259" key="7">
    <source>
        <dbReference type="SMART" id="SM00738"/>
    </source>
</evidence>
<dbReference type="RefSeq" id="WP_202920825.1">
    <property type="nucleotide sequence ID" value="NZ_CP036273.1"/>
</dbReference>
<dbReference type="Proteomes" id="UP000319576">
    <property type="component" value="Chromosome"/>
</dbReference>
<keyword evidence="3 5" id="KW-0805">Transcription regulation</keyword>
<proteinExistence type="inferred from homology"/>
<dbReference type="PANTHER" id="PTHR30265">
    <property type="entry name" value="RHO-INTERACTING TRANSCRIPTION TERMINATION FACTOR NUSG"/>
    <property type="match status" value="1"/>
</dbReference>
<evidence type="ECO:0000256" key="1">
    <source>
        <dbReference type="ARBA" id="ARBA00022472"/>
    </source>
</evidence>
<keyword evidence="1 5" id="KW-0806">Transcription termination</keyword>
<evidence type="ECO:0000256" key="3">
    <source>
        <dbReference type="ARBA" id="ARBA00023015"/>
    </source>
</evidence>
<dbReference type="InterPro" id="IPR036735">
    <property type="entry name" value="NGN_dom_sf"/>
</dbReference>
<comment type="function">
    <text evidence="5">Participates in transcription elongation, termination and antitermination.</text>
</comment>
<dbReference type="GO" id="GO:0005829">
    <property type="term" value="C:cytosol"/>
    <property type="evidence" value="ECO:0007669"/>
    <property type="project" value="TreeGrafter"/>
</dbReference>
<dbReference type="GO" id="GO:0032784">
    <property type="term" value="P:regulation of DNA-templated transcription elongation"/>
    <property type="evidence" value="ECO:0007669"/>
    <property type="project" value="InterPro"/>
</dbReference>
<dbReference type="GO" id="GO:0006353">
    <property type="term" value="P:DNA-templated transcription termination"/>
    <property type="evidence" value="ECO:0007669"/>
    <property type="project" value="UniProtKB-UniRule"/>
</dbReference>
<dbReference type="PANTHER" id="PTHR30265:SF2">
    <property type="entry name" value="TRANSCRIPTION TERMINATION_ANTITERMINATION PROTEIN NUSG"/>
    <property type="match status" value="1"/>
</dbReference>
<dbReference type="KEGG" id="uli:ETAA1_22660"/>
<dbReference type="Pfam" id="PF02357">
    <property type="entry name" value="NusG"/>
    <property type="match status" value="1"/>
</dbReference>
<sequence length="311" mass="33599">MTDETTHTPDDAPVAPADSPAEPAAEPTPEPHAALPEPAAEESAAEEPAAEESAAEESAAEPVAETAPESEAEAGAVPESEPEPEPEPVPAEAAPAEVEAPPAEPESKKRWYVIKVQSGREDTIKAAIERKVKIEGLEEFFGQVLVPVEEFVEKKSVRAKVKNKKTGEVETVTQEKNVVKKRKKFHGYIFAEVEFNDKILYLFRETSGVGDFVGGGGGVLKPPAPMDPLEVRKMLGTATAGEGKPKVAVKLDFEKGDRVRVKDGAFSGSEAEVKVITMPKDPTDTPKVTVVVTIWGRPVEMEMDYWHVEKL</sequence>
<dbReference type="SUPFAM" id="SSF50104">
    <property type="entry name" value="Translation proteins SH3-like domain"/>
    <property type="match status" value="1"/>
</dbReference>
<feature type="compositionally biased region" description="Basic and acidic residues" evidence="6">
    <location>
        <begin position="1"/>
        <end position="10"/>
    </location>
</feature>
<dbReference type="AlphaFoldDB" id="A0A517XS32"/>
<dbReference type="InterPro" id="IPR001062">
    <property type="entry name" value="Transcrpt_antiterm_NusG"/>
</dbReference>
<dbReference type="CDD" id="cd09891">
    <property type="entry name" value="NGN_Bact_1"/>
    <property type="match status" value="1"/>
</dbReference>
<dbReference type="GO" id="GO:0006354">
    <property type="term" value="P:DNA-templated transcription elongation"/>
    <property type="evidence" value="ECO:0007669"/>
    <property type="project" value="UniProtKB-UniRule"/>
</dbReference>
<evidence type="ECO:0000256" key="6">
    <source>
        <dbReference type="SAM" id="MobiDB-lite"/>
    </source>
</evidence>
<dbReference type="CDD" id="cd06091">
    <property type="entry name" value="KOW_NusG"/>
    <property type="match status" value="1"/>
</dbReference>
<feature type="compositionally biased region" description="Acidic residues" evidence="6">
    <location>
        <begin position="39"/>
        <end position="59"/>
    </location>
</feature>
<evidence type="ECO:0000313" key="9">
    <source>
        <dbReference type="Proteomes" id="UP000319576"/>
    </source>
</evidence>
<organism evidence="8 9">
    <name type="scientific">Urbifossiella limnaea</name>
    <dbReference type="NCBI Taxonomy" id="2528023"/>
    <lineage>
        <taxon>Bacteria</taxon>
        <taxon>Pseudomonadati</taxon>
        <taxon>Planctomycetota</taxon>
        <taxon>Planctomycetia</taxon>
        <taxon>Gemmatales</taxon>
        <taxon>Gemmataceae</taxon>
        <taxon>Urbifossiella</taxon>
    </lineage>
</organism>
<keyword evidence="9" id="KW-1185">Reference proteome</keyword>
<dbReference type="Gene3D" id="3.30.70.940">
    <property type="entry name" value="NusG, N-terminal domain"/>
    <property type="match status" value="1"/>
</dbReference>
<protein>
    <recommendedName>
        <fullName evidence="5">Transcription termination/antitermination protein NusG</fullName>
    </recommendedName>
</protein>
<evidence type="ECO:0000256" key="5">
    <source>
        <dbReference type="HAMAP-Rule" id="MF_00948"/>
    </source>
</evidence>
<evidence type="ECO:0000256" key="4">
    <source>
        <dbReference type="ARBA" id="ARBA00023163"/>
    </source>
</evidence>
<keyword evidence="2 5" id="KW-0889">Transcription antitermination</keyword>
<accession>A0A517XS32</accession>
<keyword evidence="4 5" id="KW-0804">Transcription</keyword>
<comment type="similarity">
    <text evidence="5">Belongs to the NusG family.</text>
</comment>
<dbReference type="InterPro" id="IPR014722">
    <property type="entry name" value="Rib_uL2_dom2"/>
</dbReference>
<evidence type="ECO:0000256" key="2">
    <source>
        <dbReference type="ARBA" id="ARBA00022814"/>
    </source>
</evidence>
<dbReference type="SUPFAM" id="SSF82679">
    <property type="entry name" value="N-utilization substance G protein NusG, N-terminal domain"/>
    <property type="match status" value="1"/>
</dbReference>
<dbReference type="InterPro" id="IPR008991">
    <property type="entry name" value="Translation_prot_SH3-like_sf"/>
</dbReference>
<evidence type="ECO:0000313" key="8">
    <source>
        <dbReference type="EMBL" id="QDU20314.1"/>
    </source>
</evidence>
<feature type="compositionally biased region" description="Low complexity" evidence="6">
    <location>
        <begin position="12"/>
        <end position="38"/>
    </location>
</feature>
<name>A0A517XS32_9BACT</name>
<dbReference type="GO" id="GO:0031564">
    <property type="term" value="P:transcription antitermination"/>
    <property type="evidence" value="ECO:0007669"/>
    <property type="project" value="UniProtKB-UniRule"/>
</dbReference>
<dbReference type="EMBL" id="CP036273">
    <property type="protein sequence ID" value="QDU20314.1"/>
    <property type="molecule type" value="Genomic_DNA"/>
</dbReference>
<reference evidence="8 9" key="1">
    <citation type="submission" date="2019-02" db="EMBL/GenBank/DDBJ databases">
        <title>Deep-cultivation of Planctomycetes and their phenomic and genomic characterization uncovers novel biology.</title>
        <authorList>
            <person name="Wiegand S."/>
            <person name="Jogler M."/>
            <person name="Boedeker C."/>
            <person name="Pinto D."/>
            <person name="Vollmers J."/>
            <person name="Rivas-Marin E."/>
            <person name="Kohn T."/>
            <person name="Peeters S.H."/>
            <person name="Heuer A."/>
            <person name="Rast P."/>
            <person name="Oberbeckmann S."/>
            <person name="Bunk B."/>
            <person name="Jeske O."/>
            <person name="Meyerdierks A."/>
            <person name="Storesund J.E."/>
            <person name="Kallscheuer N."/>
            <person name="Luecker S."/>
            <person name="Lage O.M."/>
            <person name="Pohl T."/>
            <person name="Merkel B.J."/>
            <person name="Hornburger P."/>
            <person name="Mueller R.-W."/>
            <person name="Bruemmer F."/>
            <person name="Labrenz M."/>
            <person name="Spormann A.M."/>
            <person name="Op den Camp H."/>
            <person name="Overmann J."/>
            <person name="Amann R."/>
            <person name="Jetten M.S.M."/>
            <person name="Mascher T."/>
            <person name="Medema M.H."/>
            <person name="Devos D.P."/>
            <person name="Kaster A.-K."/>
            <person name="Ovreas L."/>
            <person name="Rohde M."/>
            <person name="Galperin M.Y."/>
            <person name="Jogler C."/>
        </authorList>
    </citation>
    <scope>NUCLEOTIDE SEQUENCE [LARGE SCALE GENOMIC DNA]</scope>
    <source>
        <strain evidence="8 9">ETA_A1</strain>
    </source>
</reference>
<gene>
    <name evidence="5" type="primary">nusG</name>
    <name evidence="8" type="ORF">ETAA1_22660</name>
</gene>
<dbReference type="SMART" id="SM00738">
    <property type="entry name" value="NGN"/>
    <property type="match status" value="1"/>
</dbReference>
<dbReference type="HAMAP" id="MF_00948">
    <property type="entry name" value="NusG"/>
    <property type="match status" value="1"/>
</dbReference>
<feature type="compositionally biased region" description="Low complexity" evidence="6">
    <location>
        <begin position="90"/>
        <end position="101"/>
    </location>
</feature>
<feature type="compositionally biased region" description="Low complexity" evidence="6">
    <location>
        <begin position="60"/>
        <end position="79"/>
    </location>
</feature>
<dbReference type="InterPro" id="IPR043425">
    <property type="entry name" value="NusG-like"/>
</dbReference>
<dbReference type="InterPro" id="IPR047050">
    <property type="entry name" value="NGN"/>
</dbReference>
<feature type="region of interest" description="Disordered" evidence="6">
    <location>
        <begin position="1"/>
        <end position="107"/>
    </location>
</feature>